<gene>
    <name evidence="4" type="ORF">GLAREA_08215</name>
</gene>
<dbReference type="PROSITE" id="PS00012">
    <property type="entry name" value="PHOSPHOPANTETHEINE"/>
    <property type="match status" value="1"/>
</dbReference>
<dbReference type="Gene3D" id="3.40.50.12780">
    <property type="entry name" value="N-terminal domain of ligase-like"/>
    <property type="match status" value="1"/>
</dbReference>
<accession>S3DCG7</accession>
<dbReference type="OrthoDB" id="429813at2759"/>
<dbReference type="OMA" id="IWFFPEG"/>
<protein>
    <submittedName>
        <fullName evidence="4">Acetyl-CoA synthetase-like protein</fullName>
    </submittedName>
</protein>
<dbReference type="SUPFAM" id="SSF51735">
    <property type="entry name" value="NAD(P)-binding Rossmann-fold domains"/>
    <property type="match status" value="1"/>
</dbReference>
<dbReference type="Gene3D" id="1.10.1200.10">
    <property type="entry name" value="ACP-like"/>
    <property type="match status" value="1"/>
</dbReference>
<dbReference type="SUPFAM" id="SSF56801">
    <property type="entry name" value="Acetyl-CoA synthetase-like"/>
    <property type="match status" value="1"/>
</dbReference>
<dbReference type="InterPro" id="IPR036291">
    <property type="entry name" value="NAD(P)-bd_dom_sf"/>
</dbReference>
<evidence type="ECO:0000259" key="3">
    <source>
        <dbReference type="PROSITE" id="PS50075"/>
    </source>
</evidence>
<dbReference type="KEGG" id="glz:GLAREA_08215"/>
<name>S3DCG7_GLAL2</name>
<dbReference type="GeneID" id="19467264"/>
<dbReference type="Gene3D" id="3.40.50.720">
    <property type="entry name" value="NAD(P)-binding Rossmann-like Domain"/>
    <property type="match status" value="1"/>
</dbReference>
<dbReference type="EMBL" id="KE145373">
    <property type="protein sequence ID" value="EPE24363.1"/>
    <property type="molecule type" value="Genomic_DNA"/>
</dbReference>
<dbReference type="PROSITE" id="PS50075">
    <property type="entry name" value="CARRIER"/>
    <property type="match status" value="1"/>
</dbReference>
<dbReference type="InterPro" id="IPR042099">
    <property type="entry name" value="ANL_N_sf"/>
</dbReference>
<dbReference type="SUPFAM" id="SSF47336">
    <property type="entry name" value="ACP-like"/>
    <property type="match status" value="1"/>
</dbReference>
<dbReference type="HOGENOM" id="CLU_002220_2_0_1"/>
<dbReference type="InterPro" id="IPR013120">
    <property type="entry name" value="FAR_NAD-bd"/>
</dbReference>
<dbReference type="InterPro" id="IPR036736">
    <property type="entry name" value="ACP-like_sf"/>
</dbReference>
<dbReference type="Pfam" id="PF07993">
    <property type="entry name" value="NAD_binding_4"/>
    <property type="match status" value="1"/>
</dbReference>
<sequence length="1073" mass="119222">MDSDPGVTYFTATLDVAAAINRSSKARQWGTISEFLDFQAREVPDLPAFAFPDPNGPDEKFWRPRIFTFSTLRDGSSTAARFLADDIKELANGKQDSACVALLCQSSVNFLFMWLGLIRLGYSVLLIAPQCQPPAIAHLCRECKATVLFYDKSYKESAIASSEEPSAIHTARELTWAKPDLLDSIAGGLYSNESTPQQQKENTKVDVAYIHHTSGTSSGLPKPIPQTHRAAIGVLPSLDGHKEAAFTTTPLYHGGVADCFRAWTSNAMIWLFPAAELPITSVNIQKCLSHAAICRESSQWVPEIKYFSSVPYVLQMLDSEEALSWLRKMDIVGVGGAALPPTTGDMLVMEGVSLISRFGSAECGFTLSSHRNYDTDKEWQFLRSPNNSSLLKFEKQDDSDLAELVIQDGWPHMAKRNREDGSFATSDLFERHKSIENAWRYHSRSDSQITLITGKKFDPAPLEDTLRDSSPLIQDVLIFGNEKQFPGVLVFPSEKKLADDPDNFTNTVWELLEPMNKEGQEHTKISKDMIVVMDPADPPLQKSSKGTIMRGVVEKRFWGHIGKAYSGKPESSSDTSLIPEEDVEAEVQSIVDGILARKERISADSDFYLSGIDSVKATQIRGLIQGNRKLVSSGVRLPLNIVYDCGNVRKLSQYIVNVRKGEISSTPVDDKEMVELAERFSKLDNNHSAELKWETVDTKSFIITGTTGALGAEILGELMKDESIDTIICPVRASTEEEAKRRLADTLLTRSLKLPETENLWGKIICTPIEMLSNSRHLKAIEKHSSITIIHAAWPVNFSIPLSSFQSQFETLESLISMAASFLNSAKFIFCSSTASVMQYKLAGENANEGIPETISEDPSDANTLGYSRSKWVAERICNLSASQPSLQGKIKIARIGQLTGNRRNGIWNMKEAWPLMISTGHELGCLPDLNEVLAWMPLDSAAHAIIDIANSENPSKDAPCEVFHVVNNSAKTSWTDLLSWLKEVKDFEIVPAGVWLDKLEALESHPAKQLLGLWRVAYGEGKNSKQILFSTKEVEKVSEVMRKENPVDRRLVLNIWKWMEDEREGKMKGGKA</sequence>
<dbReference type="RefSeq" id="XP_008088451.1">
    <property type="nucleotide sequence ID" value="XM_008090260.1"/>
</dbReference>
<proteinExistence type="predicted"/>
<dbReference type="Proteomes" id="UP000016922">
    <property type="component" value="Unassembled WGS sequence"/>
</dbReference>
<keyword evidence="2" id="KW-0597">Phosphoprotein</keyword>
<dbReference type="InterPro" id="IPR000873">
    <property type="entry name" value="AMP-dep_synth/lig_dom"/>
</dbReference>
<keyword evidence="1" id="KW-0596">Phosphopantetheine</keyword>
<keyword evidence="5" id="KW-1185">Reference proteome</keyword>
<dbReference type="AlphaFoldDB" id="S3DCG7"/>
<dbReference type="PANTHER" id="PTHR43439">
    <property type="entry name" value="PHENYLACETATE-COENZYME A LIGASE"/>
    <property type="match status" value="1"/>
</dbReference>
<dbReference type="Pfam" id="PF23562">
    <property type="entry name" value="AMP-binding_C_3"/>
    <property type="match status" value="1"/>
</dbReference>
<dbReference type="PANTHER" id="PTHR43439:SF2">
    <property type="entry name" value="ENZYME, PUTATIVE (JCVI)-RELATED"/>
    <property type="match status" value="1"/>
</dbReference>
<dbReference type="eggNOG" id="KOG1178">
    <property type="taxonomic scope" value="Eukaryota"/>
</dbReference>
<dbReference type="InterPro" id="IPR009081">
    <property type="entry name" value="PP-bd_ACP"/>
</dbReference>
<reference evidence="4 5" key="1">
    <citation type="journal article" date="2013" name="BMC Genomics">
        <title>Genomics-driven discovery of the pneumocandin biosynthetic gene cluster in the fungus Glarea lozoyensis.</title>
        <authorList>
            <person name="Chen L."/>
            <person name="Yue Q."/>
            <person name="Zhang X."/>
            <person name="Xiang M."/>
            <person name="Wang C."/>
            <person name="Li S."/>
            <person name="Che Y."/>
            <person name="Ortiz-Lopez F.J."/>
            <person name="Bills G.F."/>
            <person name="Liu X."/>
            <person name="An Z."/>
        </authorList>
    </citation>
    <scope>NUCLEOTIDE SEQUENCE [LARGE SCALE GENOMIC DNA]</scope>
    <source>
        <strain evidence="5">ATCC 20868 / MF5171</strain>
    </source>
</reference>
<organism evidence="4 5">
    <name type="scientific">Glarea lozoyensis (strain ATCC 20868 / MF5171)</name>
    <dbReference type="NCBI Taxonomy" id="1116229"/>
    <lineage>
        <taxon>Eukaryota</taxon>
        <taxon>Fungi</taxon>
        <taxon>Dikarya</taxon>
        <taxon>Ascomycota</taxon>
        <taxon>Pezizomycotina</taxon>
        <taxon>Leotiomycetes</taxon>
        <taxon>Helotiales</taxon>
        <taxon>Helotiaceae</taxon>
        <taxon>Glarea</taxon>
    </lineage>
</organism>
<dbReference type="InterPro" id="IPR006162">
    <property type="entry name" value="Ppantetheine_attach_site"/>
</dbReference>
<dbReference type="STRING" id="1116229.S3DCG7"/>
<dbReference type="Pfam" id="PF00550">
    <property type="entry name" value="PP-binding"/>
    <property type="match status" value="1"/>
</dbReference>
<evidence type="ECO:0000256" key="1">
    <source>
        <dbReference type="ARBA" id="ARBA00022450"/>
    </source>
</evidence>
<evidence type="ECO:0000256" key="2">
    <source>
        <dbReference type="ARBA" id="ARBA00022553"/>
    </source>
</evidence>
<dbReference type="Pfam" id="PF00501">
    <property type="entry name" value="AMP-binding"/>
    <property type="match status" value="1"/>
</dbReference>
<evidence type="ECO:0000313" key="4">
    <source>
        <dbReference type="EMBL" id="EPE24363.1"/>
    </source>
</evidence>
<feature type="domain" description="Carrier" evidence="3">
    <location>
        <begin position="578"/>
        <end position="659"/>
    </location>
</feature>
<dbReference type="InterPro" id="IPR051414">
    <property type="entry name" value="Adenylate-forming_Reductase"/>
</dbReference>
<evidence type="ECO:0000313" key="5">
    <source>
        <dbReference type="Proteomes" id="UP000016922"/>
    </source>
</evidence>